<gene>
    <name evidence="3" type="ORF">JXQ802_LOCUS27511</name>
    <name evidence="2" type="ORF">PYM288_LOCUS18378</name>
</gene>
<feature type="domain" description="F-box" evidence="1">
    <location>
        <begin position="5"/>
        <end position="52"/>
    </location>
</feature>
<protein>
    <recommendedName>
        <fullName evidence="1">F-box domain-containing protein</fullName>
    </recommendedName>
</protein>
<name>A0A814M9N3_9BILA</name>
<keyword evidence="5" id="KW-1185">Reference proteome</keyword>
<evidence type="ECO:0000313" key="3">
    <source>
        <dbReference type="EMBL" id="CAF1261645.1"/>
    </source>
</evidence>
<evidence type="ECO:0000313" key="2">
    <source>
        <dbReference type="EMBL" id="CAF1075281.1"/>
    </source>
</evidence>
<dbReference type="InterPro" id="IPR001810">
    <property type="entry name" value="F-box_dom"/>
</dbReference>
<organism evidence="2 4">
    <name type="scientific">Rotaria sordida</name>
    <dbReference type="NCBI Taxonomy" id="392033"/>
    <lineage>
        <taxon>Eukaryota</taxon>
        <taxon>Metazoa</taxon>
        <taxon>Spiralia</taxon>
        <taxon>Gnathifera</taxon>
        <taxon>Rotifera</taxon>
        <taxon>Eurotatoria</taxon>
        <taxon>Bdelloidea</taxon>
        <taxon>Philodinida</taxon>
        <taxon>Philodinidae</taxon>
        <taxon>Rotaria</taxon>
    </lineage>
</organism>
<evidence type="ECO:0000313" key="4">
    <source>
        <dbReference type="Proteomes" id="UP000663854"/>
    </source>
</evidence>
<comment type="caution">
    <text evidence="2">The sequence shown here is derived from an EMBL/GenBank/DDBJ whole genome shotgun (WGS) entry which is preliminary data.</text>
</comment>
<sequence length="126" mass="14735">MNRPNVHLLDLPNEMLFNILKKLDNVDVLHSLFGINNERLDSISREEIFSYTLNFTSNVHDTTIIDSMLGRFCNYILPRIHYNVKCLIVEAVSMERILLATPYPNLTELKIFNFQRDSSLHYFTGN</sequence>
<dbReference type="AlphaFoldDB" id="A0A814M9N3"/>
<accession>A0A814M9N3</accession>
<evidence type="ECO:0000313" key="5">
    <source>
        <dbReference type="Proteomes" id="UP000663870"/>
    </source>
</evidence>
<dbReference type="EMBL" id="CAJNOH010000562">
    <property type="protein sequence ID" value="CAF1075281.1"/>
    <property type="molecule type" value="Genomic_DNA"/>
</dbReference>
<dbReference type="Proteomes" id="UP000663870">
    <property type="component" value="Unassembled WGS sequence"/>
</dbReference>
<proteinExistence type="predicted"/>
<dbReference type="EMBL" id="CAJNOL010001001">
    <property type="protein sequence ID" value="CAF1261645.1"/>
    <property type="molecule type" value="Genomic_DNA"/>
</dbReference>
<evidence type="ECO:0000259" key="1">
    <source>
        <dbReference type="PROSITE" id="PS50181"/>
    </source>
</evidence>
<reference evidence="2" key="1">
    <citation type="submission" date="2021-02" db="EMBL/GenBank/DDBJ databases">
        <authorList>
            <person name="Nowell W R."/>
        </authorList>
    </citation>
    <scope>NUCLEOTIDE SEQUENCE</scope>
</reference>
<dbReference type="PROSITE" id="PS50181">
    <property type="entry name" value="FBOX"/>
    <property type="match status" value="1"/>
</dbReference>
<dbReference type="Proteomes" id="UP000663854">
    <property type="component" value="Unassembled WGS sequence"/>
</dbReference>